<evidence type="ECO:0000313" key="2">
    <source>
        <dbReference type="EMBL" id="MBA0084292.1"/>
    </source>
</evidence>
<evidence type="ECO:0000259" key="1">
    <source>
        <dbReference type="PROSITE" id="PS50994"/>
    </source>
</evidence>
<dbReference type="InterPro" id="IPR009057">
    <property type="entry name" value="Homeodomain-like_sf"/>
</dbReference>
<dbReference type="InterPro" id="IPR036397">
    <property type="entry name" value="RNaseH_sf"/>
</dbReference>
<dbReference type="Pfam" id="PF13683">
    <property type="entry name" value="rve_3"/>
    <property type="match status" value="1"/>
</dbReference>
<dbReference type="SUPFAM" id="SSF53098">
    <property type="entry name" value="Ribonuclease H-like"/>
    <property type="match status" value="1"/>
</dbReference>
<dbReference type="Gene3D" id="3.30.420.10">
    <property type="entry name" value="Ribonuclease H-like superfamily/Ribonuclease H"/>
    <property type="match status" value="1"/>
</dbReference>
<protein>
    <submittedName>
        <fullName evidence="2">IS481 family transposase</fullName>
    </submittedName>
</protein>
<dbReference type="SUPFAM" id="SSF46689">
    <property type="entry name" value="Homeodomain-like"/>
    <property type="match status" value="1"/>
</dbReference>
<dbReference type="Proteomes" id="UP000567293">
    <property type="component" value="Unassembled WGS sequence"/>
</dbReference>
<dbReference type="Pfam" id="PF13565">
    <property type="entry name" value="HTH_32"/>
    <property type="match status" value="1"/>
</dbReference>
<organism evidence="2 3">
    <name type="scientific">Candidatus Acidiferrum panamense</name>
    <dbReference type="NCBI Taxonomy" id="2741543"/>
    <lineage>
        <taxon>Bacteria</taxon>
        <taxon>Pseudomonadati</taxon>
        <taxon>Acidobacteriota</taxon>
        <taxon>Terriglobia</taxon>
        <taxon>Candidatus Acidiferrales</taxon>
        <taxon>Candidatus Acidiferrum</taxon>
    </lineage>
</organism>
<dbReference type="GO" id="GO:0015074">
    <property type="term" value="P:DNA integration"/>
    <property type="evidence" value="ECO:0007669"/>
    <property type="project" value="InterPro"/>
</dbReference>
<dbReference type="PANTHER" id="PTHR35004">
    <property type="entry name" value="TRANSPOSASE RV3428C-RELATED"/>
    <property type="match status" value="1"/>
</dbReference>
<dbReference type="PROSITE" id="PS50994">
    <property type="entry name" value="INTEGRASE"/>
    <property type="match status" value="1"/>
</dbReference>
<dbReference type="PANTHER" id="PTHR35004:SF7">
    <property type="entry name" value="INTEGRASE PROTEIN"/>
    <property type="match status" value="1"/>
</dbReference>
<accession>A0A7V8NMX2</accession>
<dbReference type="NCBIfam" id="NF033577">
    <property type="entry name" value="transpos_IS481"/>
    <property type="match status" value="1"/>
</dbReference>
<feature type="domain" description="Integrase catalytic" evidence="1">
    <location>
        <begin position="132"/>
        <end position="297"/>
    </location>
</feature>
<dbReference type="InterPro" id="IPR047656">
    <property type="entry name" value="IS481-like_transpos"/>
</dbReference>
<proteinExistence type="predicted"/>
<reference evidence="2" key="1">
    <citation type="submission" date="2020-06" db="EMBL/GenBank/DDBJ databases">
        <title>Legume-microbial interactions unlock mineral nutrients during tropical forest succession.</title>
        <authorList>
            <person name="Epihov D.Z."/>
        </authorList>
    </citation>
    <scope>NUCLEOTIDE SEQUENCE [LARGE SCALE GENOMIC DNA]</scope>
    <source>
        <strain evidence="2">Pan2503</strain>
    </source>
</reference>
<dbReference type="InterPro" id="IPR001584">
    <property type="entry name" value="Integrase_cat-core"/>
</dbReference>
<dbReference type="InterPro" id="IPR012337">
    <property type="entry name" value="RNaseH-like_sf"/>
</dbReference>
<gene>
    <name evidence="2" type="ORF">HRJ53_04785</name>
</gene>
<dbReference type="EMBL" id="JACDQQ010000462">
    <property type="protein sequence ID" value="MBA0084292.1"/>
    <property type="molecule type" value="Genomic_DNA"/>
</dbReference>
<keyword evidence="3" id="KW-1185">Reference proteome</keyword>
<dbReference type="AlphaFoldDB" id="A0A7V8NMX2"/>
<feature type="non-terminal residue" evidence="2">
    <location>
        <position position="334"/>
    </location>
</feature>
<evidence type="ECO:0000313" key="3">
    <source>
        <dbReference type="Proteomes" id="UP000567293"/>
    </source>
</evidence>
<comment type="caution">
    <text evidence="2">The sequence shown here is derived from an EMBL/GenBank/DDBJ whole genome shotgun (WGS) entry which is preliminary data.</text>
</comment>
<name>A0A7V8NMX2_9BACT</name>
<dbReference type="GO" id="GO:0003676">
    <property type="term" value="F:nucleic acid binding"/>
    <property type="evidence" value="ECO:0007669"/>
    <property type="project" value="InterPro"/>
</dbReference>
<sequence length="334" mass="39348">MAWRTMELREQRVRFVVAAHRREKTMAELCREFGISRPVGYEWLRRYQQGGVEAIAERSRRPQHSPRRTEAAVEQQVIALRQRYPDWGARKLRVLLAEQGVDLARNTIHRILLRHDLVHPEDRHDPAVQRFERSQPNELWQMDFKGPKLWHQTVGPLSVMDDHSRYLIALEAVGSTRSELVREQLEAAFVRCGVPEAMLMDHGVPWWSARADSGMTELSVWLMRQGVELHWSRVRHPQTQGKVERFHGELQRALARRGVLVPEVQAWLNEFRWEHNHVRPHEALGMERPASRWRPSERRYDPQPPRWEYPTGAKVRKVDSQGKLTLAGRNWKIS</sequence>